<evidence type="ECO:0008006" key="4">
    <source>
        <dbReference type="Google" id="ProtNLM"/>
    </source>
</evidence>
<accession>A0ABS2SUH6</accession>
<proteinExistence type="predicted"/>
<feature type="transmembrane region" description="Helical" evidence="1">
    <location>
        <begin position="74"/>
        <end position="101"/>
    </location>
</feature>
<comment type="caution">
    <text evidence="2">The sequence shown here is derived from an EMBL/GenBank/DDBJ whole genome shotgun (WGS) entry which is preliminary data.</text>
</comment>
<dbReference type="PANTHER" id="PTHR37422:SF17">
    <property type="entry name" value="O-ANTIGEN LIGASE"/>
    <property type="match status" value="1"/>
</dbReference>
<feature type="transmembrane region" description="Helical" evidence="1">
    <location>
        <begin position="204"/>
        <end position="220"/>
    </location>
</feature>
<keyword evidence="3" id="KW-1185">Reference proteome</keyword>
<keyword evidence="1" id="KW-1133">Transmembrane helix</keyword>
<reference evidence="2" key="1">
    <citation type="submission" date="2021-01" db="EMBL/GenBank/DDBJ databases">
        <title>Genomic Encyclopedia of Type Strains, Phase IV (KMG-IV): sequencing the most valuable type-strain genomes for metagenomic binning, comparative biology and taxonomic classification.</title>
        <authorList>
            <person name="Goeker M."/>
        </authorList>
    </citation>
    <scope>NUCLEOTIDE SEQUENCE</scope>
    <source>
        <strain evidence="2">DSM 21943</strain>
    </source>
</reference>
<feature type="transmembrane region" description="Helical" evidence="1">
    <location>
        <begin position="315"/>
        <end position="335"/>
    </location>
</feature>
<keyword evidence="1" id="KW-0812">Transmembrane</keyword>
<dbReference type="Proteomes" id="UP001179280">
    <property type="component" value="Unassembled WGS sequence"/>
</dbReference>
<evidence type="ECO:0000256" key="1">
    <source>
        <dbReference type="SAM" id="Phobius"/>
    </source>
</evidence>
<name>A0ABS2SUH6_9BACI</name>
<evidence type="ECO:0000313" key="3">
    <source>
        <dbReference type="Proteomes" id="UP001179280"/>
    </source>
</evidence>
<feature type="transmembrane region" description="Helical" evidence="1">
    <location>
        <begin position="272"/>
        <end position="295"/>
    </location>
</feature>
<feature type="transmembrane region" description="Helical" evidence="1">
    <location>
        <begin position="399"/>
        <end position="418"/>
    </location>
</feature>
<organism evidence="2 3">
    <name type="scientific">Shouchella xiaoxiensis</name>
    <dbReference type="NCBI Taxonomy" id="766895"/>
    <lineage>
        <taxon>Bacteria</taxon>
        <taxon>Bacillati</taxon>
        <taxon>Bacillota</taxon>
        <taxon>Bacilli</taxon>
        <taxon>Bacillales</taxon>
        <taxon>Bacillaceae</taxon>
        <taxon>Shouchella</taxon>
    </lineage>
</organism>
<evidence type="ECO:0000313" key="2">
    <source>
        <dbReference type="EMBL" id="MBM7839194.1"/>
    </source>
</evidence>
<dbReference type="InterPro" id="IPR051533">
    <property type="entry name" value="WaaL-like"/>
</dbReference>
<feature type="transmembrane region" description="Helical" evidence="1">
    <location>
        <begin position="424"/>
        <end position="441"/>
    </location>
</feature>
<feature type="transmembrane region" description="Helical" evidence="1">
    <location>
        <begin position="113"/>
        <end position="134"/>
    </location>
</feature>
<feature type="transmembrane region" description="Helical" evidence="1">
    <location>
        <begin position="373"/>
        <end position="392"/>
    </location>
</feature>
<dbReference type="PANTHER" id="PTHR37422">
    <property type="entry name" value="TEICHURONIC ACID BIOSYNTHESIS PROTEIN TUAE"/>
    <property type="match status" value="1"/>
</dbReference>
<feature type="transmembrane region" description="Helical" evidence="1">
    <location>
        <begin position="12"/>
        <end position="31"/>
    </location>
</feature>
<keyword evidence="1" id="KW-0472">Membrane</keyword>
<gene>
    <name evidence="2" type="ORF">JOC54_002465</name>
</gene>
<sequence>MQSLSYPLSKRRMIPIYSVMTLYAACAPIAVSGGLQHLTPLPSSVLLTFTAISFLFLSIISNRELISLKSVNKVGALTSLSIALPALLSLIGVLTASLTLLSVEYVDYMSESLVNRLINLGLYSVLTMLLLYYINKEAQQTTSALIFGYTIGAGILIVGGIWQFLHFTIGYPMPGFETRAYVHSVESDVLFNFRLTSFTDEPSFLVPFLIDGLLIGSLLLSRKTYFLYALFAVIVLVLSFSVSGYLNLAVIGCAAFVLLISKKGISRKTMLYSILSSLVLVGLALAVFPELLLNLFMPVLGRLDGLFDVMHHSRLYMLVFPFIWLSDYSMINMLFGFGSGSYDFLARTKFLSHQGTLSGTSNNVFVDLLFEHGIIGSLLFTGVFLSILLYLWLKRNNHLYVGIAFLLWLHLGVTSMYRSDFASPRFWLIVIIVAGLIELARRNKALNQFGKEPFLKAKVTT</sequence>
<feature type="transmembrane region" description="Helical" evidence="1">
    <location>
        <begin position="43"/>
        <end position="62"/>
    </location>
</feature>
<feature type="transmembrane region" description="Helical" evidence="1">
    <location>
        <begin position="227"/>
        <end position="260"/>
    </location>
</feature>
<protein>
    <recommendedName>
        <fullName evidence="4">O-antigen ligase</fullName>
    </recommendedName>
</protein>
<feature type="transmembrane region" description="Helical" evidence="1">
    <location>
        <begin position="146"/>
        <end position="165"/>
    </location>
</feature>
<dbReference type="RefSeq" id="WP_204466505.1">
    <property type="nucleotide sequence ID" value="NZ_JAFBCV010000007.1"/>
</dbReference>
<dbReference type="EMBL" id="JAFBCV010000007">
    <property type="protein sequence ID" value="MBM7839194.1"/>
    <property type="molecule type" value="Genomic_DNA"/>
</dbReference>